<evidence type="ECO:0000313" key="7">
    <source>
        <dbReference type="Proteomes" id="UP001159363"/>
    </source>
</evidence>
<protein>
    <recommendedName>
        <fullName evidence="5">ABC transmembrane type-1 domain-containing protein</fullName>
    </recommendedName>
</protein>
<feature type="transmembrane region" description="Helical" evidence="4">
    <location>
        <begin position="47"/>
        <end position="73"/>
    </location>
</feature>
<feature type="transmembrane region" description="Helical" evidence="4">
    <location>
        <begin position="166"/>
        <end position="188"/>
    </location>
</feature>
<reference evidence="6 7" key="1">
    <citation type="submission" date="2023-02" db="EMBL/GenBank/DDBJ databases">
        <title>LHISI_Scaffold_Assembly.</title>
        <authorList>
            <person name="Stuart O.P."/>
            <person name="Cleave R."/>
            <person name="Magrath M.J.L."/>
            <person name="Mikheyev A.S."/>
        </authorList>
    </citation>
    <scope>NUCLEOTIDE SEQUENCE [LARGE SCALE GENOMIC DNA]</scope>
    <source>
        <strain evidence="6">Daus_M_001</strain>
        <tissue evidence="6">Leg muscle</tissue>
    </source>
</reference>
<evidence type="ECO:0000256" key="1">
    <source>
        <dbReference type="ARBA" id="ARBA00022692"/>
    </source>
</evidence>
<sequence>MLSSLIGCRVSMEETRARDSYQVFSLGNSSEVADPELAGLLSSQTCVYVYMALVASALLLMFVRSVAFVGTTLRNISAIHDSMFHSVMYTCIQFFNTNSPGETRLARHGITSFKSVESHNVNITIINVTYILIATFKSDNVFYCAILLTSNVTYILIATFKSDNVFYLWLFLCKCKYLLHVLKLNYCIRVYFAVKPKNGGFLVCNTYDDFFVSVFKMAVKVLCSVLGRILNRFSKDLCSIDETLLKSLFDASQVNKMSTTSCFNII</sequence>
<proteinExistence type="predicted"/>
<organism evidence="6 7">
    <name type="scientific">Dryococelus australis</name>
    <dbReference type="NCBI Taxonomy" id="614101"/>
    <lineage>
        <taxon>Eukaryota</taxon>
        <taxon>Metazoa</taxon>
        <taxon>Ecdysozoa</taxon>
        <taxon>Arthropoda</taxon>
        <taxon>Hexapoda</taxon>
        <taxon>Insecta</taxon>
        <taxon>Pterygota</taxon>
        <taxon>Neoptera</taxon>
        <taxon>Polyneoptera</taxon>
        <taxon>Phasmatodea</taxon>
        <taxon>Verophasmatodea</taxon>
        <taxon>Anareolatae</taxon>
        <taxon>Phasmatidae</taxon>
        <taxon>Eurycanthinae</taxon>
        <taxon>Dryococelus</taxon>
    </lineage>
</organism>
<dbReference type="Proteomes" id="UP001159363">
    <property type="component" value="Chromosome 11"/>
</dbReference>
<gene>
    <name evidence="6" type="ORF">PR048_027070</name>
</gene>
<keyword evidence="1 4" id="KW-0812">Transmembrane</keyword>
<evidence type="ECO:0000313" key="6">
    <source>
        <dbReference type="EMBL" id="KAJ8870771.1"/>
    </source>
</evidence>
<feature type="transmembrane region" description="Helical" evidence="4">
    <location>
        <begin position="141"/>
        <end position="160"/>
    </location>
</feature>
<accession>A0ABQ9GEE1</accession>
<comment type="caution">
    <text evidence="6">The sequence shown here is derived from an EMBL/GenBank/DDBJ whole genome shotgun (WGS) entry which is preliminary data.</text>
</comment>
<name>A0ABQ9GEE1_9NEOP</name>
<evidence type="ECO:0000256" key="3">
    <source>
        <dbReference type="ARBA" id="ARBA00023136"/>
    </source>
</evidence>
<dbReference type="EMBL" id="JARBHB010000012">
    <property type="protein sequence ID" value="KAJ8870771.1"/>
    <property type="molecule type" value="Genomic_DNA"/>
</dbReference>
<dbReference type="Gene3D" id="1.20.1560.10">
    <property type="entry name" value="ABC transporter type 1, transmembrane domain"/>
    <property type="match status" value="1"/>
</dbReference>
<evidence type="ECO:0000259" key="5">
    <source>
        <dbReference type="Pfam" id="PF00664"/>
    </source>
</evidence>
<keyword evidence="2 4" id="KW-1133">Transmembrane helix</keyword>
<dbReference type="InterPro" id="IPR036640">
    <property type="entry name" value="ABC1_TM_sf"/>
</dbReference>
<dbReference type="Pfam" id="PF00664">
    <property type="entry name" value="ABC_membrane"/>
    <property type="match status" value="1"/>
</dbReference>
<keyword evidence="7" id="KW-1185">Reference proteome</keyword>
<dbReference type="InterPro" id="IPR011527">
    <property type="entry name" value="ABC1_TM_dom"/>
</dbReference>
<evidence type="ECO:0000256" key="4">
    <source>
        <dbReference type="SAM" id="Phobius"/>
    </source>
</evidence>
<keyword evidence="3 4" id="KW-0472">Membrane</keyword>
<feature type="domain" description="ABC transmembrane type-1" evidence="5">
    <location>
        <begin position="47"/>
        <end position="103"/>
    </location>
</feature>
<evidence type="ECO:0000256" key="2">
    <source>
        <dbReference type="ARBA" id="ARBA00022989"/>
    </source>
</evidence>